<proteinExistence type="predicted"/>
<evidence type="ECO:0000259" key="4">
    <source>
        <dbReference type="PROSITE" id="PS50956"/>
    </source>
</evidence>
<evidence type="ECO:0000256" key="2">
    <source>
        <dbReference type="ARBA" id="ARBA00023125"/>
    </source>
</evidence>
<evidence type="ECO:0000256" key="1">
    <source>
        <dbReference type="ARBA" id="ARBA00023015"/>
    </source>
</evidence>
<dbReference type="InterPro" id="IPR019888">
    <property type="entry name" value="Tscrpt_reg_AsnC-like"/>
</dbReference>
<gene>
    <name evidence="5" type="ORF">C1I98_19165</name>
</gene>
<dbReference type="InterPro" id="IPR011008">
    <property type="entry name" value="Dimeric_a/b-barrel"/>
</dbReference>
<keyword evidence="2" id="KW-0238">DNA-binding</keyword>
<dbReference type="Gene3D" id="1.10.10.10">
    <property type="entry name" value="Winged helix-like DNA-binding domain superfamily/Winged helix DNA-binding domain"/>
    <property type="match status" value="2"/>
</dbReference>
<dbReference type="SMART" id="SM00344">
    <property type="entry name" value="HTH_ASNC"/>
    <property type="match status" value="2"/>
</dbReference>
<organism evidence="5 6">
    <name type="scientific">Spongiactinospora gelatinilytica</name>
    <dbReference type="NCBI Taxonomy" id="2666298"/>
    <lineage>
        <taxon>Bacteria</taxon>
        <taxon>Bacillati</taxon>
        <taxon>Actinomycetota</taxon>
        <taxon>Actinomycetes</taxon>
        <taxon>Streptosporangiales</taxon>
        <taxon>Streptosporangiaceae</taxon>
        <taxon>Spongiactinospora</taxon>
    </lineage>
</organism>
<evidence type="ECO:0000256" key="3">
    <source>
        <dbReference type="ARBA" id="ARBA00023163"/>
    </source>
</evidence>
<dbReference type="PANTHER" id="PTHR30154">
    <property type="entry name" value="LEUCINE-RESPONSIVE REGULATORY PROTEIN"/>
    <property type="match status" value="1"/>
</dbReference>
<keyword evidence="3" id="KW-0804">Transcription</keyword>
<dbReference type="InterPro" id="IPR036388">
    <property type="entry name" value="WH-like_DNA-bd_sf"/>
</dbReference>
<sequence length="357" mass="39159">MILQFGRESQEIFIRPQILQEMSTTSFDELDVAIVDAMRSAPRESWRRLGEVLGVDPVTVSRRWARMESEGVAWVAAHFSGSATPACALVEIDCAPGRITEVVRTLAEHPQAATVKVTSGGRDVLVLAQAPHLASLSGYLLNLVGQVPGIAKVRSHVITRSALEASRWREGALDPEQRRRLGSRPRLQPGEADGIEKTDLRIVRALHADGRMSFERLAEHVGISPMSVRRRLSRLQGAGLITFRCDASRHLSGRSVSAVYFGSLDIQDLGAAEERIRSLPGVRAATFVAGPFNMIVDASLRTTAEVHDLEWRMGQELPALRMQDRSVVLSMTKLLGRVLDAEGRSVRAVPLVPEENG</sequence>
<dbReference type="InterPro" id="IPR000485">
    <property type="entry name" value="AsnC-type_HTH_dom"/>
</dbReference>
<keyword evidence="1" id="KW-0805">Transcription regulation</keyword>
<dbReference type="AlphaFoldDB" id="A0A2W2H9P6"/>
<dbReference type="GO" id="GO:0043200">
    <property type="term" value="P:response to amino acid"/>
    <property type="evidence" value="ECO:0007669"/>
    <property type="project" value="TreeGrafter"/>
</dbReference>
<comment type="caution">
    <text evidence="5">The sequence shown here is derived from an EMBL/GenBank/DDBJ whole genome shotgun (WGS) entry which is preliminary data.</text>
</comment>
<dbReference type="CDD" id="cd00090">
    <property type="entry name" value="HTH_ARSR"/>
    <property type="match status" value="1"/>
</dbReference>
<dbReference type="SUPFAM" id="SSF54909">
    <property type="entry name" value="Dimeric alpha+beta barrel"/>
    <property type="match status" value="1"/>
</dbReference>
<protein>
    <submittedName>
        <fullName evidence="5">Lrp/AsnC family transcriptional regulator</fullName>
    </submittedName>
</protein>
<dbReference type="GO" id="GO:0005829">
    <property type="term" value="C:cytosol"/>
    <property type="evidence" value="ECO:0007669"/>
    <property type="project" value="TreeGrafter"/>
</dbReference>
<dbReference type="Gene3D" id="3.30.70.920">
    <property type="match status" value="1"/>
</dbReference>
<feature type="domain" description="HTH asnC-type" evidence="4">
    <location>
        <begin position="195"/>
        <end position="255"/>
    </location>
</feature>
<dbReference type="GO" id="GO:0043565">
    <property type="term" value="F:sequence-specific DNA binding"/>
    <property type="evidence" value="ECO:0007669"/>
    <property type="project" value="InterPro"/>
</dbReference>
<accession>A0A2W2H9P6</accession>
<reference evidence="5 6" key="1">
    <citation type="submission" date="2018-01" db="EMBL/GenBank/DDBJ databases">
        <title>Draft genome sequence of Sphaerisporangium sp. 7K107.</title>
        <authorList>
            <person name="Sahin N."/>
            <person name="Saygin H."/>
            <person name="Ay H."/>
        </authorList>
    </citation>
    <scope>NUCLEOTIDE SEQUENCE [LARGE SCALE GENOMIC DNA]</scope>
    <source>
        <strain evidence="5 6">7K107</strain>
    </source>
</reference>
<name>A0A2W2H9P6_9ACTN</name>
<dbReference type="InterPro" id="IPR011991">
    <property type="entry name" value="ArsR-like_HTH"/>
</dbReference>
<dbReference type="EMBL" id="POUA01000146">
    <property type="protein sequence ID" value="PZG42947.1"/>
    <property type="molecule type" value="Genomic_DNA"/>
</dbReference>
<dbReference type="PANTHER" id="PTHR30154:SF34">
    <property type="entry name" value="TRANSCRIPTIONAL REGULATOR AZLB"/>
    <property type="match status" value="1"/>
</dbReference>
<dbReference type="Pfam" id="PF13404">
    <property type="entry name" value="HTH_AsnC-type"/>
    <property type="match status" value="2"/>
</dbReference>
<dbReference type="SUPFAM" id="SSF46785">
    <property type="entry name" value="Winged helix' DNA-binding domain"/>
    <property type="match status" value="2"/>
</dbReference>
<evidence type="ECO:0000313" key="5">
    <source>
        <dbReference type="EMBL" id="PZG42947.1"/>
    </source>
</evidence>
<dbReference type="Pfam" id="PF01037">
    <property type="entry name" value="AsnC_trans_reg"/>
    <property type="match status" value="1"/>
</dbReference>
<dbReference type="Proteomes" id="UP000248544">
    <property type="component" value="Unassembled WGS sequence"/>
</dbReference>
<evidence type="ECO:0000313" key="6">
    <source>
        <dbReference type="Proteomes" id="UP000248544"/>
    </source>
</evidence>
<dbReference type="InterPro" id="IPR019887">
    <property type="entry name" value="Tscrpt_reg_AsnC/Lrp_C"/>
</dbReference>
<dbReference type="PRINTS" id="PR00033">
    <property type="entry name" value="HTHASNC"/>
</dbReference>
<dbReference type="InterPro" id="IPR036390">
    <property type="entry name" value="WH_DNA-bd_sf"/>
</dbReference>
<keyword evidence="6" id="KW-1185">Reference proteome</keyword>
<dbReference type="PROSITE" id="PS50956">
    <property type="entry name" value="HTH_ASNC_2"/>
    <property type="match status" value="1"/>
</dbReference>